<name>E2C9X8_HARSA</name>
<dbReference type="EMBL" id="GL453907">
    <property type="protein sequence ID" value="EFN75252.1"/>
    <property type="molecule type" value="Genomic_DNA"/>
</dbReference>
<organism evidence="3">
    <name type="scientific">Harpegnathos saltator</name>
    <name type="common">Jerdon's jumping ant</name>
    <dbReference type="NCBI Taxonomy" id="610380"/>
    <lineage>
        <taxon>Eukaryota</taxon>
        <taxon>Metazoa</taxon>
        <taxon>Ecdysozoa</taxon>
        <taxon>Arthropoda</taxon>
        <taxon>Hexapoda</taxon>
        <taxon>Insecta</taxon>
        <taxon>Pterygota</taxon>
        <taxon>Neoptera</taxon>
        <taxon>Endopterygota</taxon>
        <taxon>Hymenoptera</taxon>
        <taxon>Apocrita</taxon>
        <taxon>Aculeata</taxon>
        <taxon>Formicoidea</taxon>
        <taxon>Formicidae</taxon>
        <taxon>Ponerinae</taxon>
        <taxon>Ponerini</taxon>
        <taxon>Harpegnathos</taxon>
    </lineage>
</organism>
<evidence type="ECO:0000256" key="1">
    <source>
        <dbReference type="SAM" id="MobiDB-lite"/>
    </source>
</evidence>
<gene>
    <name evidence="2" type="ORF">EAI_13296</name>
</gene>
<keyword evidence="3" id="KW-1185">Reference proteome</keyword>
<proteinExistence type="predicted"/>
<sequence length="82" mass="8870">MKRLERVRPVGNSVDNDGGVGGNNDGAAAADDQRGGGGGGIAMMRKGFFDGIRESGRFATVNGIFDESHRDYLRSRLTYKYQ</sequence>
<evidence type="ECO:0000313" key="2">
    <source>
        <dbReference type="EMBL" id="EFN75252.1"/>
    </source>
</evidence>
<dbReference type="InParanoid" id="E2C9X8"/>
<protein>
    <submittedName>
        <fullName evidence="2">Uncharacterized protein</fullName>
    </submittedName>
</protein>
<reference evidence="2 3" key="1">
    <citation type="journal article" date="2010" name="Science">
        <title>Genomic comparison of the ants Camponotus floridanus and Harpegnathos saltator.</title>
        <authorList>
            <person name="Bonasio R."/>
            <person name="Zhang G."/>
            <person name="Ye C."/>
            <person name="Mutti N.S."/>
            <person name="Fang X."/>
            <person name="Qin N."/>
            <person name="Donahue G."/>
            <person name="Yang P."/>
            <person name="Li Q."/>
            <person name="Li C."/>
            <person name="Zhang P."/>
            <person name="Huang Z."/>
            <person name="Berger S.L."/>
            <person name="Reinberg D."/>
            <person name="Wang J."/>
            <person name="Liebig J."/>
        </authorList>
    </citation>
    <scope>NUCLEOTIDE SEQUENCE [LARGE SCALE GENOMIC DNA]</scope>
    <source>
        <strain evidence="2 3">R22 G/1</strain>
    </source>
</reference>
<dbReference type="Proteomes" id="UP000008237">
    <property type="component" value="Unassembled WGS sequence"/>
</dbReference>
<evidence type="ECO:0000313" key="3">
    <source>
        <dbReference type="Proteomes" id="UP000008237"/>
    </source>
</evidence>
<feature type="region of interest" description="Disordered" evidence="1">
    <location>
        <begin position="1"/>
        <end position="36"/>
    </location>
</feature>
<accession>E2C9X8</accession>
<dbReference type="AlphaFoldDB" id="E2C9X8"/>